<dbReference type="RefSeq" id="XP_017035201.1">
    <property type="nucleotide sequence ID" value="XM_017179712.3"/>
</dbReference>
<feature type="compositionally biased region" description="Basic and acidic residues" evidence="1">
    <location>
        <begin position="139"/>
        <end position="152"/>
    </location>
</feature>
<gene>
    <name evidence="3" type="primary">LOC108083786</name>
</gene>
<proteinExistence type="predicted"/>
<feature type="region of interest" description="Disordered" evidence="1">
    <location>
        <begin position="87"/>
        <end position="106"/>
    </location>
</feature>
<evidence type="ECO:0000313" key="2">
    <source>
        <dbReference type="Proteomes" id="UP001652661"/>
    </source>
</evidence>
<accession>A0A6P4JHX0</accession>
<organism evidence="2 3">
    <name type="scientific">Drosophila kikkawai</name>
    <name type="common">Fruit fly</name>
    <dbReference type="NCBI Taxonomy" id="30033"/>
    <lineage>
        <taxon>Eukaryota</taxon>
        <taxon>Metazoa</taxon>
        <taxon>Ecdysozoa</taxon>
        <taxon>Arthropoda</taxon>
        <taxon>Hexapoda</taxon>
        <taxon>Insecta</taxon>
        <taxon>Pterygota</taxon>
        <taxon>Neoptera</taxon>
        <taxon>Endopterygota</taxon>
        <taxon>Diptera</taxon>
        <taxon>Brachycera</taxon>
        <taxon>Muscomorpha</taxon>
        <taxon>Ephydroidea</taxon>
        <taxon>Drosophilidae</taxon>
        <taxon>Drosophila</taxon>
        <taxon>Sophophora</taxon>
    </lineage>
</organism>
<dbReference type="AlphaFoldDB" id="A0A6P4JHX0"/>
<dbReference type="OrthoDB" id="7883576at2759"/>
<dbReference type="OMA" id="DIPFIAC"/>
<evidence type="ECO:0000313" key="3">
    <source>
        <dbReference type="RefSeq" id="XP_017035201.1"/>
    </source>
</evidence>
<protein>
    <submittedName>
        <fullName evidence="3">Uncharacterized protein</fullName>
    </submittedName>
</protein>
<evidence type="ECO:0000256" key="1">
    <source>
        <dbReference type="SAM" id="MobiDB-lite"/>
    </source>
</evidence>
<feature type="region of interest" description="Disordered" evidence="1">
    <location>
        <begin position="221"/>
        <end position="242"/>
    </location>
</feature>
<reference evidence="3" key="1">
    <citation type="submission" date="2025-08" db="UniProtKB">
        <authorList>
            <consortium name="RefSeq"/>
        </authorList>
    </citation>
    <scope>IDENTIFICATION</scope>
    <source>
        <strain evidence="3">14028-0561.14</strain>
        <tissue evidence="3">Whole fly</tissue>
    </source>
</reference>
<sequence length="308" mass="33958">MGTNPTQTLHQTIQKQFGLPNPGDSSKSSNDCHPTTTTQPQHRFVIPQLKIPQLQLQQQQPTDLAAQERSRQATDLHNQQLLDEIRRRRQGSESEAPPGGAGGATTRFVIPQLGAATGEPLNIPLLSRLERSVGQLQIRSDDDGGDRAEEAMKSTTQSPLIDLTSTVIAASKDGPPKVAASKAREKLAASQEHFNIPFNPCDLPPVSRNPALLSGDLLASRRRRHEKEEEEASVPPPESQPGPIGCMLDVVVGYPNLQYAITALERHHLKMCNREDYGGQVKRFRFDTPSPDELVKQALQKSWRVTRT</sequence>
<keyword evidence="2" id="KW-1185">Reference proteome</keyword>
<name>A0A6P4JHX0_DROKI</name>
<feature type="compositionally biased region" description="Polar residues" evidence="1">
    <location>
        <begin position="23"/>
        <end position="41"/>
    </location>
</feature>
<dbReference type="Proteomes" id="UP001652661">
    <property type="component" value="Chromosome X"/>
</dbReference>
<dbReference type="GeneID" id="108083786"/>
<feature type="region of interest" description="Disordered" evidence="1">
    <location>
        <begin position="1"/>
        <end position="41"/>
    </location>
</feature>
<feature type="region of interest" description="Disordered" evidence="1">
    <location>
        <begin position="136"/>
        <end position="156"/>
    </location>
</feature>
<feature type="region of interest" description="Disordered" evidence="1">
    <location>
        <begin position="55"/>
        <end position="74"/>
    </location>
</feature>
<feature type="compositionally biased region" description="Polar residues" evidence="1">
    <location>
        <begin position="1"/>
        <end position="15"/>
    </location>
</feature>